<name>A0A0P9DCT9_9CHLR</name>
<keyword evidence="2 5" id="KW-0489">Methyltransferase</keyword>
<comment type="function">
    <text evidence="5">Catalyzes the formation of 2'O-methylated cytidine (Cm32) or 2'O-methylated uridine (Um32) at position 32 in tRNA.</text>
</comment>
<comment type="subcellular location">
    <subcellularLocation>
        <location evidence="5">Cytoplasm</location>
    </subcellularLocation>
</comment>
<comment type="subunit">
    <text evidence="5">Homodimer.</text>
</comment>
<comment type="similarity">
    <text evidence="1">Belongs to the class IV-like SAM-binding methyltransferase superfamily. RNA methyltransferase TrmH family.</text>
</comment>
<protein>
    <recommendedName>
        <fullName evidence="5">tRNA (cytidine/uridine-2'-O-)-methyltransferase TrmJ</fullName>
        <ecNumber evidence="5">2.1.1.200</ecNumber>
    </recommendedName>
    <alternativeName>
        <fullName evidence="5">tRNA (cytidine(32)/uridine(32)-2'-O)-methyltransferase</fullName>
    </alternativeName>
    <alternativeName>
        <fullName evidence="5">tRNA Cm32/Um32 methyltransferase</fullName>
    </alternativeName>
</protein>
<dbReference type="InterPro" id="IPR029026">
    <property type="entry name" value="tRNA_m1G_MTases_N"/>
</dbReference>
<reference evidence="7 8" key="1">
    <citation type="submission" date="2015-09" db="EMBL/GenBank/DDBJ databases">
        <title>Draft genome sequence of Kouleothrix aurantiaca JCM 19913.</title>
        <authorList>
            <person name="Hemp J."/>
        </authorList>
    </citation>
    <scope>NUCLEOTIDE SEQUENCE [LARGE SCALE GENOMIC DNA]</scope>
    <source>
        <strain evidence="7 8">COM-B</strain>
    </source>
</reference>
<feature type="domain" description="tRNA/rRNA methyltransferase SpoU type" evidence="6">
    <location>
        <begin position="9"/>
        <end position="158"/>
    </location>
</feature>
<dbReference type="Gene3D" id="3.40.1280.10">
    <property type="match status" value="1"/>
</dbReference>
<keyword evidence="8" id="KW-1185">Reference proteome</keyword>
<dbReference type="GO" id="GO:0005829">
    <property type="term" value="C:cytosol"/>
    <property type="evidence" value="ECO:0007669"/>
    <property type="project" value="TreeGrafter"/>
</dbReference>
<dbReference type="PANTHER" id="PTHR42786:SF2">
    <property type="entry name" value="TRNA (CYTIDINE_URIDINE-2'-O-)-METHYLTRANSFERASE TRMJ"/>
    <property type="match status" value="1"/>
</dbReference>
<evidence type="ECO:0000256" key="1">
    <source>
        <dbReference type="ARBA" id="ARBA00007228"/>
    </source>
</evidence>
<keyword evidence="5" id="KW-0963">Cytoplasm</keyword>
<dbReference type="PATRIC" id="fig|186479.3.peg.4284"/>
<dbReference type="InterPro" id="IPR004384">
    <property type="entry name" value="RNA_MeTrfase_TrmJ/LasT"/>
</dbReference>
<keyword evidence="3" id="KW-0808">Transferase</keyword>
<dbReference type="InterPro" id="IPR001537">
    <property type="entry name" value="SpoU_MeTrfase"/>
</dbReference>
<dbReference type="GO" id="GO:0160206">
    <property type="term" value="F:tRNA (cytidine(32)/uridine(32)-2'-O)-methyltransferase activity"/>
    <property type="evidence" value="ECO:0007669"/>
    <property type="project" value="UniProtKB-EC"/>
</dbReference>
<evidence type="ECO:0000313" key="7">
    <source>
        <dbReference type="EMBL" id="KPV53595.1"/>
    </source>
</evidence>
<dbReference type="GO" id="GO:0106339">
    <property type="term" value="F:tRNA (cytidine(32)-2'-O)-methyltransferase activity"/>
    <property type="evidence" value="ECO:0007669"/>
    <property type="project" value="RHEA"/>
</dbReference>
<evidence type="ECO:0000259" key="6">
    <source>
        <dbReference type="Pfam" id="PF00588"/>
    </source>
</evidence>
<comment type="catalytic activity">
    <reaction evidence="5">
        <text>cytidine(32) in tRNA + S-adenosyl-L-methionine = 2'-O-methylcytidine(32) in tRNA + S-adenosyl-L-homocysteine + H(+)</text>
        <dbReference type="Rhea" id="RHEA:42932"/>
        <dbReference type="Rhea" id="RHEA-COMP:10288"/>
        <dbReference type="Rhea" id="RHEA-COMP:10289"/>
        <dbReference type="ChEBI" id="CHEBI:15378"/>
        <dbReference type="ChEBI" id="CHEBI:57856"/>
        <dbReference type="ChEBI" id="CHEBI:59789"/>
        <dbReference type="ChEBI" id="CHEBI:74495"/>
        <dbReference type="ChEBI" id="CHEBI:82748"/>
        <dbReference type="EC" id="2.1.1.200"/>
    </reaction>
</comment>
<dbReference type="CDD" id="cd18093">
    <property type="entry name" value="SpoU-like_TrmJ"/>
    <property type="match status" value="1"/>
</dbReference>
<dbReference type="Proteomes" id="UP000050509">
    <property type="component" value="Unassembled WGS sequence"/>
</dbReference>
<dbReference type="SUPFAM" id="SSF75217">
    <property type="entry name" value="alpha/beta knot"/>
    <property type="match status" value="1"/>
</dbReference>
<comment type="catalytic activity">
    <reaction evidence="5">
        <text>uridine(32) in tRNA + S-adenosyl-L-methionine = 2'-O-methyluridine(32) in tRNA + S-adenosyl-L-homocysteine + H(+)</text>
        <dbReference type="Rhea" id="RHEA:42936"/>
        <dbReference type="Rhea" id="RHEA-COMP:10107"/>
        <dbReference type="Rhea" id="RHEA-COMP:10290"/>
        <dbReference type="ChEBI" id="CHEBI:15378"/>
        <dbReference type="ChEBI" id="CHEBI:57856"/>
        <dbReference type="ChEBI" id="CHEBI:59789"/>
        <dbReference type="ChEBI" id="CHEBI:65315"/>
        <dbReference type="ChEBI" id="CHEBI:74478"/>
        <dbReference type="EC" id="2.1.1.200"/>
    </reaction>
</comment>
<dbReference type="EC" id="2.1.1.200" evidence="5"/>
<organism evidence="7 8">
    <name type="scientific">Kouleothrix aurantiaca</name>
    <dbReference type="NCBI Taxonomy" id="186479"/>
    <lineage>
        <taxon>Bacteria</taxon>
        <taxon>Bacillati</taxon>
        <taxon>Chloroflexota</taxon>
        <taxon>Chloroflexia</taxon>
        <taxon>Chloroflexales</taxon>
        <taxon>Roseiflexineae</taxon>
        <taxon>Roseiflexaceae</taxon>
        <taxon>Kouleothrix</taxon>
    </lineage>
</organism>
<proteinExistence type="inferred from homology"/>
<comment type="caution">
    <text evidence="7">The sequence shown here is derived from an EMBL/GenBank/DDBJ whole genome shotgun (WGS) entry which is preliminary data.</text>
</comment>
<keyword evidence="5" id="KW-0819">tRNA processing</keyword>
<accession>A0A0P9DCT9</accession>
<dbReference type="Pfam" id="PF00588">
    <property type="entry name" value="SpoU_methylase"/>
    <property type="match status" value="1"/>
</dbReference>
<keyword evidence="4 5" id="KW-0949">S-adenosyl-L-methionine</keyword>
<dbReference type="PANTHER" id="PTHR42786">
    <property type="entry name" value="TRNA/RRNA METHYLTRANSFERASE"/>
    <property type="match status" value="1"/>
</dbReference>
<evidence type="ECO:0000313" key="8">
    <source>
        <dbReference type="Proteomes" id="UP000050509"/>
    </source>
</evidence>
<dbReference type="PIRSF" id="PIRSF004808">
    <property type="entry name" value="LasT"/>
    <property type="match status" value="1"/>
</dbReference>
<gene>
    <name evidence="5" type="primary">trmJ</name>
    <name evidence="7" type="ORF">SE17_08740</name>
</gene>
<evidence type="ECO:0000256" key="2">
    <source>
        <dbReference type="ARBA" id="ARBA00022603"/>
    </source>
</evidence>
<dbReference type="AlphaFoldDB" id="A0A0P9DCT9"/>
<dbReference type="GO" id="GO:0003723">
    <property type="term" value="F:RNA binding"/>
    <property type="evidence" value="ECO:0007669"/>
    <property type="project" value="InterPro"/>
</dbReference>
<dbReference type="EMBL" id="LJCR01000222">
    <property type="protein sequence ID" value="KPV53595.1"/>
    <property type="molecule type" value="Genomic_DNA"/>
</dbReference>
<evidence type="ECO:0000256" key="3">
    <source>
        <dbReference type="ARBA" id="ARBA00022679"/>
    </source>
</evidence>
<sequence length="253" mass="27816">MNSEALDSIIVVLHRPRKLVNIAGTVRAMKNMGLHRLRLVQPAEYNEFEIEGIAHRSADVLEHTTIHETLDDALADAIFVAGTTARPREAGPPVALPRELAPTLLQHTAEGPVALLFGPEDNGLNNQDLDRCHARLVIPTNPGYASLNLAQAVLLISYELRMAAEQPVAPAPRRPFRPASAAQLEELFGVFERALWGIEFFKAHQAEAMMRTVRSLTHRAAPDVREAGLLKAMAMETLNFLRRKGVAPGEPPE</sequence>
<dbReference type="NCBIfam" id="TIGR00050">
    <property type="entry name" value="rRNA_methyl_1"/>
    <property type="match status" value="1"/>
</dbReference>
<evidence type="ECO:0000256" key="4">
    <source>
        <dbReference type="ARBA" id="ARBA00022691"/>
    </source>
</evidence>
<dbReference type="Gene3D" id="1.10.8.590">
    <property type="match status" value="1"/>
</dbReference>
<dbReference type="InterPro" id="IPR029028">
    <property type="entry name" value="Alpha/beta_knot_MTases"/>
</dbReference>
<evidence type="ECO:0000256" key="5">
    <source>
        <dbReference type="RuleBase" id="RU362024"/>
    </source>
</evidence>
<dbReference type="GO" id="GO:0002128">
    <property type="term" value="P:tRNA nucleoside ribose methylation"/>
    <property type="evidence" value="ECO:0007669"/>
    <property type="project" value="TreeGrafter"/>
</dbReference>